<dbReference type="Proteomes" id="UP000068026">
    <property type="component" value="Chromosome"/>
</dbReference>
<organism evidence="2 4">
    <name type="scientific">Anaerotignum propionicum DSM 1682</name>
    <dbReference type="NCBI Taxonomy" id="991789"/>
    <lineage>
        <taxon>Bacteria</taxon>
        <taxon>Bacillati</taxon>
        <taxon>Bacillota</taxon>
        <taxon>Clostridia</taxon>
        <taxon>Lachnospirales</taxon>
        <taxon>Anaerotignaceae</taxon>
        <taxon>Anaerotignum</taxon>
    </lineage>
</organism>
<sequence>MNAKRIGKQTVRLNEGVRILSAASTVSKKEGEGPLGKYFDKIVEDSTFGEKSWELAESHFIQENMQLAVKKAGLKMNDIDYLLCGDLLNQCTASTFGIMNFQIPFFGLFGACSTMGESMSLGAMLIDGGYANHTLVGASSHFCGAEKQFRAPLALGNQRPPTASWTVTGDGSVVLGRKGNFPCITEITTGKIMDMGITDANNMGAAMAPAAVDVLLNHFQDTGRTPQDYDVIATGDLGEIGRSLVVDLMKKEGYTLDGRYTDCGIEIFDKNKQDTHNGGSGCACSAVTFCGYYYPKLMSGAIGRMLFIPTGALLSPTSSQQGQSIPGIAHGVCIEGCGEKGVKQ</sequence>
<dbReference type="NCBIfam" id="TIGR02845">
    <property type="entry name" value="spore_V_AD"/>
    <property type="match status" value="1"/>
</dbReference>
<dbReference type="InterPro" id="IPR038369">
    <property type="entry name" value="SpoVAD_sf"/>
</dbReference>
<dbReference type="PIRSF" id="PIRSF011570">
    <property type="entry name" value="SpoVAD"/>
    <property type="match status" value="1"/>
</dbReference>
<dbReference type="InterPro" id="IPR016039">
    <property type="entry name" value="Thiolase-like"/>
</dbReference>
<dbReference type="KEGG" id="cpro:CPRO_10720"/>
<dbReference type="EMBL" id="CP014223">
    <property type="protein sequence ID" value="AMJ40667.1"/>
    <property type="molecule type" value="Genomic_DNA"/>
</dbReference>
<reference evidence="2" key="4">
    <citation type="submission" date="2016-11" db="EMBL/GenBank/DDBJ databases">
        <authorList>
            <person name="Varghese N."/>
            <person name="Submissions S."/>
        </authorList>
    </citation>
    <scope>NUCLEOTIDE SEQUENCE</scope>
    <source>
        <strain evidence="2">DSM 1682</strain>
    </source>
</reference>
<dbReference type="GO" id="GO:0016746">
    <property type="term" value="F:acyltransferase activity"/>
    <property type="evidence" value="ECO:0007669"/>
    <property type="project" value="InterPro"/>
</dbReference>
<dbReference type="EMBL" id="FQUA01000010">
    <property type="protein sequence ID" value="SHE90562.1"/>
    <property type="molecule type" value="Genomic_DNA"/>
</dbReference>
<gene>
    <name evidence="1" type="primary">spoVAD</name>
    <name evidence="1" type="ORF">CPRO_10720</name>
    <name evidence="2" type="ORF">SAMN02745151_02157</name>
</gene>
<dbReference type="InterPro" id="IPR010894">
    <property type="entry name" value="SpoVAD"/>
</dbReference>
<dbReference type="Gene3D" id="3.40.47.40">
    <property type="entry name" value="Stage V sporulation protein AD"/>
    <property type="match status" value="1"/>
</dbReference>
<dbReference type="Proteomes" id="UP000184204">
    <property type="component" value="Unassembled WGS sequence"/>
</dbReference>
<protein>
    <submittedName>
        <fullName evidence="2">Stage V sporulation protein AD</fullName>
    </submittedName>
</protein>
<name>A0A0X1U6U2_ANAPI</name>
<evidence type="ECO:0000313" key="3">
    <source>
        <dbReference type="Proteomes" id="UP000068026"/>
    </source>
</evidence>
<dbReference type="AlphaFoldDB" id="A0A0X1U6U2"/>
<reference evidence="3" key="2">
    <citation type="submission" date="2016-01" db="EMBL/GenBank/DDBJ databases">
        <authorList>
            <person name="Poehlein A."/>
            <person name="Schlien K."/>
            <person name="Gottschalk G."/>
            <person name="Buckel W."/>
            <person name="Daniel R."/>
        </authorList>
    </citation>
    <scope>NUCLEOTIDE SEQUENCE [LARGE SCALE GENOMIC DNA]</scope>
    <source>
        <strain evidence="3">X2</strain>
    </source>
</reference>
<dbReference type="NCBIfam" id="NF006160">
    <property type="entry name" value="PRK08304.1"/>
    <property type="match status" value="1"/>
</dbReference>
<accession>A0A0X1U6U2</accession>
<evidence type="ECO:0000313" key="2">
    <source>
        <dbReference type="EMBL" id="SHE90562.1"/>
    </source>
</evidence>
<dbReference type="OrthoDB" id="9770068at2"/>
<keyword evidence="3" id="KW-1185">Reference proteome</keyword>
<reference evidence="1 3" key="1">
    <citation type="journal article" date="2016" name="Genome Announc.">
        <title>Complete Genome Sequence of the Amino Acid-Fermenting Clostridium propionicum X2 (DSM 1682).</title>
        <authorList>
            <person name="Poehlein A."/>
            <person name="Schlien K."/>
            <person name="Chowdhury N.P."/>
            <person name="Gottschalk G."/>
            <person name="Buckel W."/>
            <person name="Daniel R."/>
        </authorList>
    </citation>
    <scope>NUCLEOTIDE SEQUENCE [LARGE SCALE GENOMIC DNA]</scope>
    <source>
        <strain evidence="1 3">X2</strain>
    </source>
</reference>
<dbReference type="Pfam" id="PF07451">
    <property type="entry name" value="SpoVAD"/>
    <property type="match status" value="1"/>
</dbReference>
<evidence type="ECO:0000313" key="1">
    <source>
        <dbReference type="EMBL" id="AMJ40667.1"/>
    </source>
</evidence>
<proteinExistence type="predicted"/>
<dbReference type="SUPFAM" id="SSF53901">
    <property type="entry name" value="Thiolase-like"/>
    <property type="match status" value="1"/>
</dbReference>
<evidence type="ECO:0000313" key="4">
    <source>
        <dbReference type="Proteomes" id="UP000184204"/>
    </source>
</evidence>
<dbReference type="RefSeq" id="WP_066048683.1">
    <property type="nucleotide sequence ID" value="NZ_CP014223.1"/>
</dbReference>
<reference evidence="4" key="3">
    <citation type="submission" date="2016-11" db="EMBL/GenBank/DDBJ databases">
        <authorList>
            <person name="Jaros S."/>
            <person name="Januszkiewicz K."/>
            <person name="Wedrychowicz H."/>
        </authorList>
    </citation>
    <scope>NUCLEOTIDE SEQUENCE [LARGE SCALE GENOMIC DNA]</scope>
    <source>
        <strain evidence="4">DSM 1682</strain>
    </source>
</reference>